<accession>A0A0H2SP25</accession>
<organism evidence="2 3">
    <name type="scientific">Schizopora paradoxa</name>
    <dbReference type="NCBI Taxonomy" id="27342"/>
    <lineage>
        <taxon>Eukaryota</taxon>
        <taxon>Fungi</taxon>
        <taxon>Dikarya</taxon>
        <taxon>Basidiomycota</taxon>
        <taxon>Agaricomycotina</taxon>
        <taxon>Agaricomycetes</taxon>
        <taxon>Hymenochaetales</taxon>
        <taxon>Schizoporaceae</taxon>
        <taxon>Schizopora</taxon>
    </lineage>
</organism>
<dbReference type="AlphaFoldDB" id="A0A0H2SP25"/>
<dbReference type="Proteomes" id="UP000053477">
    <property type="component" value="Unassembled WGS sequence"/>
</dbReference>
<proteinExistence type="predicted"/>
<sequence length="160" mass="17483">MSILRTGRGLLSSTTMSAAQNTRSSRLSTHEPDASFCSRSSPIRHRERHVLAPLPLSVAAPPQLDQPQISLLLVQYFAGNTSRKLDPESGFYLKYNSRCHYATDQINGRVPPGVASLARLRSGTFEAVKQTLYQISMDSIEVASLFSASKGPPTGCLLFE</sequence>
<dbReference type="EMBL" id="KQ085891">
    <property type="protein sequence ID" value="KLO18866.1"/>
    <property type="molecule type" value="Genomic_DNA"/>
</dbReference>
<protein>
    <submittedName>
        <fullName evidence="2">Uncharacterized protein</fullName>
    </submittedName>
</protein>
<evidence type="ECO:0000313" key="2">
    <source>
        <dbReference type="EMBL" id="KLO18866.1"/>
    </source>
</evidence>
<reference evidence="2 3" key="1">
    <citation type="submission" date="2015-04" db="EMBL/GenBank/DDBJ databases">
        <title>Complete genome sequence of Schizopora paradoxa KUC8140, a cosmopolitan wood degrader in East Asia.</title>
        <authorList>
            <consortium name="DOE Joint Genome Institute"/>
            <person name="Min B."/>
            <person name="Park H."/>
            <person name="Jang Y."/>
            <person name="Kim J.-J."/>
            <person name="Kim K.H."/>
            <person name="Pangilinan J."/>
            <person name="Lipzen A."/>
            <person name="Riley R."/>
            <person name="Grigoriev I.V."/>
            <person name="Spatafora J.W."/>
            <person name="Choi I.-G."/>
        </authorList>
    </citation>
    <scope>NUCLEOTIDE SEQUENCE [LARGE SCALE GENOMIC DNA]</scope>
    <source>
        <strain evidence="2 3">KUC8140</strain>
    </source>
</reference>
<feature type="compositionally biased region" description="Polar residues" evidence="1">
    <location>
        <begin position="11"/>
        <end position="27"/>
    </location>
</feature>
<feature type="region of interest" description="Disordered" evidence="1">
    <location>
        <begin position="1"/>
        <end position="40"/>
    </location>
</feature>
<gene>
    <name evidence="2" type="ORF">SCHPADRAFT_103395</name>
</gene>
<dbReference type="InParanoid" id="A0A0H2SP25"/>
<name>A0A0H2SP25_9AGAM</name>
<evidence type="ECO:0000313" key="3">
    <source>
        <dbReference type="Proteomes" id="UP000053477"/>
    </source>
</evidence>
<keyword evidence="3" id="KW-1185">Reference proteome</keyword>
<evidence type="ECO:0000256" key="1">
    <source>
        <dbReference type="SAM" id="MobiDB-lite"/>
    </source>
</evidence>